<dbReference type="CDD" id="cd18186">
    <property type="entry name" value="BTB_POZ_ZBTB_KLHL-like"/>
    <property type="match status" value="1"/>
</dbReference>
<accession>A0ABM3RCU2</accession>
<evidence type="ECO:0000313" key="4">
    <source>
        <dbReference type="RefSeq" id="XP_056693429.1"/>
    </source>
</evidence>
<sequence length="1008" mass="114497">MKSSKRGKRPDTRKLGPPSHLATLHQRLYHGLNLGFRYSKDKEKEWYTNDVEIQRLVVRSISSFLDGVSPETWQMPIVKDSIPDVVRAIVGILQSLNEVVLAMGSEVAVKLVSIVPTSMLRPHFSHLSHSLAPLLSNHQSQVAIMSATALKFIVSNLGAKKEKEVWEILEKHDTVTQVIGNLRDFSDKAGPIEHLLVMASLLSSVMQLWPHARYPVWNDAKLKEVMEIFCSKPDTTVKVAILHLYSALALCANGAQKLLENGDVLVQTVVQCMGESQPHSVRISAFKFAQYLMVTITSRQEIPFRSIIRTLTVSSVHHGEFSNQEESLMLEATRLALITRWPGKHHDYFWMFRVEKVLLRLLMYNFNTLQPQQSWSVEDRIAVAREVLDANLLLDLRPFVWEIIGWLSAQREEDYSPHKYENDHCVSLLVTTACLAFVDSLGRERLLCQADRTYKFRSVSAAKATLMMMYSPCKYIASEARLVLLEAFRFDGEEYLKQLLHPLNFVYSGDNSVAPDKFQILISLIGLTCYSGLPHFYRRVVTNGGIKTLLTFIRWWLDNASHTDKVGSTSHLRVTSIERTCCRIDVEDWEGNEIHLLLALWSLAELINCHETEGHALDVFAGQKVYKKEQFLQDILDISVDTTSTGLRWYCSYLLSFFGFYGFPSKLGTRIASFRETDHGDMRLVLRDGQYLSVHQVILLSRCPSLLPPVGPSDEEKLSRSNDFPAREVTDKCKRTEKEVTLSAQVDQQALSTLFDYIYSGYLRAEGVIVKKLRMLAKHCNLQPLLQLLSRRRPKWAALMPAFDLSTTLRHVGHEFSDIILESESAESTGWTCSSCSFSLSHIHAHRVILSSSCDYMRALFQSGMQESCSQSLKVPVSWKALCKLVMWLYSNEVPKPVCGCLWANMDVKDKISELQPYIELCWLAEYWFLNDVHNECSKVITSSLDSPVLAIEVIQLAAKFSQWELVDIAANRIAPVYRNLHSSGALDVLDEALVELIRLAAVRLSQE</sequence>
<evidence type="ECO:0000313" key="3">
    <source>
        <dbReference type="Proteomes" id="UP000813463"/>
    </source>
</evidence>
<dbReference type="InterPro" id="IPR011989">
    <property type="entry name" value="ARM-like"/>
</dbReference>
<evidence type="ECO:0000259" key="2">
    <source>
        <dbReference type="PROSITE" id="PS50097"/>
    </source>
</evidence>
<name>A0ABM3RCU2_SPIOL</name>
<dbReference type="InterPro" id="IPR016024">
    <property type="entry name" value="ARM-type_fold"/>
</dbReference>
<comment type="pathway">
    <text evidence="1">Protein modification; protein ubiquitination.</text>
</comment>
<organism evidence="3 4">
    <name type="scientific">Spinacia oleracea</name>
    <name type="common">Spinach</name>
    <dbReference type="NCBI Taxonomy" id="3562"/>
    <lineage>
        <taxon>Eukaryota</taxon>
        <taxon>Viridiplantae</taxon>
        <taxon>Streptophyta</taxon>
        <taxon>Embryophyta</taxon>
        <taxon>Tracheophyta</taxon>
        <taxon>Spermatophyta</taxon>
        <taxon>Magnoliopsida</taxon>
        <taxon>eudicotyledons</taxon>
        <taxon>Gunneridae</taxon>
        <taxon>Pentapetalae</taxon>
        <taxon>Caryophyllales</taxon>
        <taxon>Chenopodiaceae</taxon>
        <taxon>Chenopodioideae</taxon>
        <taxon>Anserineae</taxon>
        <taxon>Spinacia</taxon>
    </lineage>
</organism>
<protein>
    <submittedName>
        <fullName evidence="4">BTB/POZ domain-containing protein At1g04390 isoform X2</fullName>
    </submittedName>
</protein>
<gene>
    <name evidence="4" type="primary">LOC110796687</name>
</gene>
<dbReference type="RefSeq" id="XP_056693429.1">
    <property type="nucleotide sequence ID" value="XM_056837451.1"/>
</dbReference>
<dbReference type="InterPro" id="IPR011333">
    <property type="entry name" value="SKP1/BTB/POZ_sf"/>
</dbReference>
<dbReference type="PROSITE" id="PS50097">
    <property type="entry name" value="BTB"/>
    <property type="match status" value="2"/>
</dbReference>
<dbReference type="InterPro" id="IPR059007">
    <property type="entry name" value="ARM_At1g04390"/>
</dbReference>
<dbReference type="PANTHER" id="PTHR35918">
    <property type="entry name" value="OS06G0674800 PROTEIN"/>
    <property type="match status" value="1"/>
</dbReference>
<dbReference type="Proteomes" id="UP000813463">
    <property type="component" value="Chromosome 1"/>
</dbReference>
<dbReference type="InterPro" id="IPR044953">
    <property type="entry name" value="At1g04390-like"/>
</dbReference>
<dbReference type="Pfam" id="PF00651">
    <property type="entry name" value="BTB"/>
    <property type="match status" value="1"/>
</dbReference>
<dbReference type="Gene3D" id="1.25.10.10">
    <property type="entry name" value="Leucine-rich Repeat Variant"/>
    <property type="match status" value="1"/>
</dbReference>
<dbReference type="GeneID" id="110796687"/>
<reference evidence="4" key="2">
    <citation type="submission" date="2025-08" db="UniProtKB">
        <authorList>
            <consortium name="RefSeq"/>
        </authorList>
    </citation>
    <scope>IDENTIFICATION</scope>
    <source>
        <tissue evidence="4">Leaf</tissue>
    </source>
</reference>
<evidence type="ECO:0000256" key="1">
    <source>
        <dbReference type="ARBA" id="ARBA00004906"/>
    </source>
</evidence>
<feature type="domain" description="BTB" evidence="2">
    <location>
        <begin position="680"/>
        <end position="767"/>
    </location>
</feature>
<proteinExistence type="predicted"/>
<feature type="domain" description="BTB" evidence="2">
    <location>
        <begin position="817"/>
        <end position="898"/>
    </location>
</feature>
<dbReference type="PANTHER" id="PTHR35918:SF1">
    <property type="entry name" value="BTB DOMAIN-CONTAINING PROTEIN"/>
    <property type="match status" value="1"/>
</dbReference>
<keyword evidence="3" id="KW-1185">Reference proteome</keyword>
<dbReference type="Pfam" id="PF26522">
    <property type="entry name" value="ARM_6"/>
    <property type="match status" value="1"/>
</dbReference>
<reference evidence="3" key="1">
    <citation type="journal article" date="2021" name="Nat. Commun.">
        <title>Genomic analyses provide insights into spinach domestication and the genetic basis of agronomic traits.</title>
        <authorList>
            <person name="Cai X."/>
            <person name="Sun X."/>
            <person name="Xu C."/>
            <person name="Sun H."/>
            <person name="Wang X."/>
            <person name="Ge C."/>
            <person name="Zhang Z."/>
            <person name="Wang Q."/>
            <person name="Fei Z."/>
            <person name="Jiao C."/>
            <person name="Wang Q."/>
        </authorList>
    </citation>
    <scope>NUCLEOTIDE SEQUENCE [LARGE SCALE GENOMIC DNA]</scope>
    <source>
        <strain evidence="3">cv. Varoflay</strain>
    </source>
</reference>
<dbReference type="InterPro" id="IPR000210">
    <property type="entry name" value="BTB/POZ_dom"/>
</dbReference>
<dbReference type="Gene3D" id="3.30.710.10">
    <property type="entry name" value="Potassium Channel Kv1.1, Chain A"/>
    <property type="match status" value="2"/>
</dbReference>
<dbReference type="SUPFAM" id="SSF54695">
    <property type="entry name" value="POZ domain"/>
    <property type="match status" value="1"/>
</dbReference>
<dbReference type="SUPFAM" id="SSF48371">
    <property type="entry name" value="ARM repeat"/>
    <property type="match status" value="1"/>
</dbReference>